<evidence type="ECO:0000256" key="2">
    <source>
        <dbReference type="SAM" id="MobiDB-lite"/>
    </source>
</evidence>
<dbReference type="EMBL" id="AAKZQX010000024">
    <property type="protein sequence ID" value="ECX6034249.1"/>
    <property type="molecule type" value="Genomic_DNA"/>
</dbReference>
<evidence type="ECO:0000259" key="3">
    <source>
        <dbReference type="Pfam" id="PF11740"/>
    </source>
</evidence>
<dbReference type="InterPro" id="IPR021104">
    <property type="entry name" value="KfrA_DNA-bd_N"/>
</dbReference>
<evidence type="ECO:0000313" key="4">
    <source>
        <dbReference type="EMBL" id="ECX6034249.1"/>
    </source>
</evidence>
<reference evidence="4" key="1">
    <citation type="submission" date="2018-07" db="EMBL/GenBank/DDBJ databases">
        <authorList>
            <consortium name="PulseNet: The National Subtyping Network for Foodborne Disease Surveillance"/>
            <person name="Tarr C.L."/>
            <person name="Trees E."/>
            <person name="Katz L.S."/>
            <person name="Carleton-Romer H.A."/>
            <person name="Stroika S."/>
            <person name="Kucerova Z."/>
            <person name="Roache K.F."/>
            <person name="Sabol A.L."/>
            <person name="Besser J."/>
            <person name="Gerner-Smidt P."/>
        </authorList>
    </citation>
    <scope>NUCLEOTIDE SEQUENCE</scope>
    <source>
        <strain evidence="4">PNUSAS001246</strain>
    </source>
</reference>
<organism evidence="4">
    <name type="scientific">Salmonella enterica subsp. enterica serovar Panama</name>
    <dbReference type="NCBI Taxonomy" id="29472"/>
    <lineage>
        <taxon>Bacteria</taxon>
        <taxon>Pseudomonadati</taxon>
        <taxon>Pseudomonadota</taxon>
        <taxon>Gammaproteobacteria</taxon>
        <taxon>Enterobacterales</taxon>
        <taxon>Enterobacteriaceae</taxon>
        <taxon>Salmonella</taxon>
    </lineage>
</organism>
<dbReference type="AlphaFoldDB" id="A0A619AGN4"/>
<evidence type="ECO:0000256" key="1">
    <source>
        <dbReference type="SAM" id="Coils"/>
    </source>
</evidence>
<name>A0A619AGN4_SALET</name>
<feature type="coiled-coil region" evidence="1">
    <location>
        <begin position="81"/>
        <end position="161"/>
    </location>
</feature>
<feature type="compositionally biased region" description="Low complexity" evidence="2">
    <location>
        <begin position="227"/>
        <end position="255"/>
    </location>
</feature>
<dbReference type="Pfam" id="PF11740">
    <property type="entry name" value="KfrA_N"/>
    <property type="match status" value="1"/>
</dbReference>
<sequence>MAISKADVVNACNELYAQGKNVTLDAVRAVTGGSFSTISPMVKEWKAEQSGVNASLESSVARTDVPAKLTELLNTLWSAAMAAASQKMEAERQLLNDYKIELENERADVMFAADRVSAELDDLKFDFSCLNTKYKETTEKADKFERENISLRAEIEAQNKIIANNESVLGELTRFLKSLNDTAPAASPAPVAAIDKENKGAPASADSSVNSDTVNKDESKAESPAIKSASKSVSNAKNKSAAKKNAAAGNAPGSSLPVRGKTITGGIITPLSGAVA</sequence>
<comment type="caution">
    <text evidence="4">The sequence shown here is derived from an EMBL/GenBank/DDBJ whole genome shotgun (WGS) entry which is preliminary data.</text>
</comment>
<accession>A0A619AGN4</accession>
<keyword evidence="1" id="KW-0175">Coiled coil</keyword>
<feature type="domain" description="KfrA N-terminal DNA-binding" evidence="3">
    <location>
        <begin position="5"/>
        <end position="119"/>
    </location>
</feature>
<proteinExistence type="predicted"/>
<feature type="region of interest" description="Disordered" evidence="2">
    <location>
        <begin position="197"/>
        <end position="262"/>
    </location>
</feature>
<protein>
    <recommendedName>
        <fullName evidence="3">KfrA N-terminal DNA-binding domain-containing protein</fullName>
    </recommendedName>
</protein>
<gene>
    <name evidence="4" type="ORF">ATT75_15950</name>
</gene>